<keyword evidence="3" id="KW-1185">Reference proteome</keyword>
<gene>
    <name evidence="2" type="ORF">FB388_1675</name>
</gene>
<dbReference type="GO" id="GO:0003677">
    <property type="term" value="F:DNA binding"/>
    <property type="evidence" value="ECO:0007669"/>
    <property type="project" value="InterPro"/>
</dbReference>
<dbReference type="CDD" id="cd00093">
    <property type="entry name" value="HTH_XRE"/>
    <property type="match status" value="1"/>
</dbReference>
<evidence type="ECO:0000313" key="3">
    <source>
        <dbReference type="Proteomes" id="UP000319818"/>
    </source>
</evidence>
<dbReference type="InterPro" id="IPR010982">
    <property type="entry name" value="Lambda_DNA-bd_dom_sf"/>
</dbReference>
<proteinExistence type="predicted"/>
<dbReference type="AlphaFoldDB" id="A0A543GE05"/>
<feature type="region of interest" description="Disordered" evidence="1">
    <location>
        <begin position="118"/>
        <end position="140"/>
    </location>
</feature>
<dbReference type="InterPro" id="IPR001387">
    <property type="entry name" value="Cro/C1-type_HTH"/>
</dbReference>
<dbReference type="Gene3D" id="1.10.260.40">
    <property type="entry name" value="lambda repressor-like DNA-binding domains"/>
    <property type="match status" value="1"/>
</dbReference>
<dbReference type="Proteomes" id="UP000319818">
    <property type="component" value="Unassembled WGS sequence"/>
</dbReference>
<evidence type="ECO:0000256" key="1">
    <source>
        <dbReference type="SAM" id="MobiDB-lite"/>
    </source>
</evidence>
<dbReference type="EMBL" id="VFPH01000001">
    <property type="protein sequence ID" value="TQM44311.1"/>
    <property type="molecule type" value="Genomic_DNA"/>
</dbReference>
<feature type="compositionally biased region" description="Low complexity" evidence="1">
    <location>
        <begin position="119"/>
        <end position="132"/>
    </location>
</feature>
<protein>
    <recommendedName>
        <fullName evidence="4">Helix-turn-helix protein</fullName>
    </recommendedName>
</protein>
<reference evidence="2 3" key="1">
    <citation type="submission" date="2019-06" db="EMBL/GenBank/DDBJ databases">
        <title>Sequencing the genomes of 1000 actinobacteria strains.</title>
        <authorList>
            <person name="Klenk H.-P."/>
        </authorList>
    </citation>
    <scope>NUCLEOTIDE SEQUENCE [LARGE SCALE GENOMIC DNA]</scope>
    <source>
        <strain evidence="2 3">DSM 45511</strain>
    </source>
</reference>
<evidence type="ECO:0008006" key="4">
    <source>
        <dbReference type="Google" id="ProtNLM"/>
    </source>
</evidence>
<name>A0A543GE05_9PSEU</name>
<accession>A0A543GE05</accession>
<sequence>MGFASILGMTDAGGDATSSWLIENQDRQRELYGAPLGERVRRLTGALGISQARLARTLGMSPAMLSQLVSARRVKIGDPAVLARMLMLDQRCQGLRTPADRHTVDALLAEIAEARWHWNGQRPGGPRRNGPRTIGHRVQRPVSDGTAAAVLRGVSEPARLAAAAAALGPTFPELAEVLRQAASRPGA</sequence>
<organism evidence="2 3">
    <name type="scientific">Pseudonocardia cypriaca</name>
    <dbReference type="NCBI Taxonomy" id="882449"/>
    <lineage>
        <taxon>Bacteria</taxon>
        <taxon>Bacillati</taxon>
        <taxon>Actinomycetota</taxon>
        <taxon>Actinomycetes</taxon>
        <taxon>Pseudonocardiales</taxon>
        <taxon>Pseudonocardiaceae</taxon>
        <taxon>Pseudonocardia</taxon>
    </lineage>
</organism>
<comment type="caution">
    <text evidence="2">The sequence shown here is derived from an EMBL/GenBank/DDBJ whole genome shotgun (WGS) entry which is preliminary data.</text>
</comment>
<dbReference type="SUPFAM" id="SSF47413">
    <property type="entry name" value="lambda repressor-like DNA-binding domains"/>
    <property type="match status" value="1"/>
</dbReference>
<evidence type="ECO:0000313" key="2">
    <source>
        <dbReference type="EMBL" id="TQM44311.1"/>
    </source>
</evidence>